<feature type="compositionally biased region" description="Basic and acidic residues" evidence="1">
    <location>
        <begin position="192"/>
        <end position="203"/>
    </location>
</feature>
<reference evidence="2 3" key="1">
    <citation type="submission" date="2019-06" db="EMBL/GenBank/DDBJ databases">
        <title>Description of Kitasatospora acidophila sp. nov. isolated from pine grove soil, and reclassification of Streptomyces novaecaesareae to Kitasatospora novaeceasareae comb. nov.</title>
        <authorList>
            <person name="Kim M.J."/>
        </authorList>
    </citation>
    <scope>NUCLEOTIDE SEQUENCE [LARGE SCALE GENOMIC DNA]</scope>
    <source>
        <strain evidence="2 3">MMS16-CNU292</strain>
    </source>
</reference>
<feature type="region of interest" description="Disordered" evidence="1">
    <location>
        <begin position="138"/>
        <end position="228"/>
    </location>
</feature>
<name>A0A540W990_9ACTN</name>
<dbReference type="OrthoDB" id="4212723at2"/>
<evidence type="ECO:0000313" key="3">
    <source>
        <dbReference type="Proteomes" id="UP000319103"/>
    </source>
</evidence>
<proteinExistence type="predicted"/>
<comment type="caution">
    <text evidence="2">The sequence shown here is derived from an EMBL/GenBank/DDBJ whole genome shotgun (WGS) entry which is preliminary data.</text>
</comment>
<dbReference type="Proteomes" id="UP000319103">
    <property type="component" value="Unassembled WGS sequence"/>
</dbReference>
<dbReference type="AlphaFoldDB" id="A0A540W990"/>
<dbReference type="EMBL" id="VIGB01000003">
    <property type="protein sequence ID" value="TQF05589.1"/>
    <property type="molecule type" value="Genomic_DNA"/>
</dbReference>
<sequence length="228" mass="24050">MKIHATDLGAIAKATADLLGAPWTINPDLSSTGIAHLDGPGGRRAGLRARQDGTTLQLWITGAPAPSLSDGVNQAAREANRQHLAEPLGPGANYHTVLNLAELDDAPIAIACTFREDLFPAFDHKPLAVNHRPWLDASEQASSADPQPQQQVPAEPADTADSQMRTAAATLAKAPRAPRRTTKAAAAMPRTAETKATRTREPVAVETPAAKKTAKPRTSRTKSVTTNS</sequence>
<feature type="compositionally biased region" description="Low complexity" evidence="1">
    <location>
        <begin position="165"/>
        <end position="175"/>
    </location>
</feature>
<organism evidence="2 3">
    <name type="scientific">Kitasatospora acidiphila</name>
    <dbReference type="NCBI Taxonomy" id="2567942"/>
    <lineage>
        <taxon>Bacteria</taxon>
        <taxon>Bacillati</taxon>
        <taxon>Actinomycetota</taxon>
        <taxon>Actinomycetes</taxon>
        <taxon>Kitasatosporales</taxon>
        <taxon>Streptomycetaceae</taxon>
        <taxon>Kitasatospora</taxon>
    </lineage>
</organism>
<keyword evidence="3" id="KW-1185">Reference proteome</keyword>
<protein>
    <submittedName>
        <fullName evidence="2">Uncharacterized protein</fullName>
    </submittedName>
</protein>
<feature type="compositionally biased region" description="Low complexity" evidence="1">
    <location>
        <begin position="138"/>
        <end position="157"/>
    </location>
</feature>
<evidence type="ECO:0000313" key="2">
    <source>
        <dbReference type="EMBL" id="TQF05589.1"/>
    </source>
</evidence>
<dbReference type="RefSeq" id="WP_141636064.1">
    <property type="nucleotide sequence ID" value="NZ_VIGB01000003.1"/>
</dbReference>
<accession>A0A540W990</accession>
<evidence type="ECO:0000256" key="1">
    <source>
        <dbReference type="SAM" id="MobiDB-lite"/>
    </source>
</evidence>
<gene>
    <name evidence="2" type="ORF">E6W39_29340</name>
</gene>